<evidence type="ECO:0000313" key="4">
    <source>
        <dbReference type="Proteomes" id="UP000321567"/>
    </source>
</evidence>
<dbReference type="PANTHER" id="PTHR35936">
    <property type="entry name" value="MEMBRANE-BOUND LYTIC MUREIN TRANSGLYCOSYLASE F"/>
    <property type="match status" value="1"/>
</dbReference>
<evidence type="ECO:0000313" key="3">
    <source>
        <dbReference type="EMBL" id="GEO81023.1"/>
    </source>
</evidence>
<dbReference type="SUPFAM" id="SSF53850">
    <property type="entry name" value="Periplasmic binding protein-like II"/>
    <property type="match status" value="1"/>
</dbReference>
<accession>A0A512H6E6</accession>
<dbReference type="InterPro" id="IPR001638">
    <property type="entry name" value="Solute-binding_3/MltF_N"/>
</dbReference>
<dbReference type="RefSeq" id="WP_246135423.1">
    <property type="nucleotide sequence ID" value="NZ_BJZO01000023.1"/>
</dbReference>
<gene>
    <name evidence="3" type="ORF">ROR02_11540</name>
</gene>
<dbReference type="Gene3D" id="3.40.190.10">
    <property type="entry name" value="Periplasmic binding protein-like II"/>
    <property type="match status" value="2"/>
</dbReference>
<proteinExistence type="predicted"/>
<keyword evidence="1" id="KW-0732">Signal</keyword>
<dbReference type="Proteomes" id="UP000321567">
    <property type="component" value="Unassembled WGS sequence"/>
</dbReference>
<dbReference type="PANTHER" id="PTHR35936:SF17">
    <property type="entry name" value="ARGININE-BINDING EXTRACELLULAR PROTEIN ARTP"/>
    <property type="match status" value="1"/>
</dbReference>
<organism evidence="3 4">
    <name type="scientific">Pararhodospirillum oryzae</name>
    <dbReference type="NCBI Taxonomy" id="478448"/>
    <lineage>
        <taxon>Bacteria</taxon>
        <taxon>Pseudomonadati</taxon>
        <taxon>Pseudomonadota</taxon>
        <taxon>Alphaproteobacteria</taxon>
        <taxon>Rhodospirillales</taxon>
        <taxon>Rhodospirillaceae</taxon>
        <taxon>Pararhodospirillum</taxon>
    </lineage>
</organism>
<protein>
    <recommendedName>
        <fullName evidence="2">Solute-binding protein family 3/N-terminal domain-containing protein</fullName>
    </recommendedName>
</protein>
<evidence type="ECO:0000259" key="2">
    <source>
        <dbReference type="SMART" id="SM00062"/>
    </source>
</evidence>
<dbReference type="EMBL" id="BJZO01000023">
    <property type="protein sequence ID" value="GEO81023.1"/>
    <property type="molecule type" value="Genomic_DNA"/>
</dbReference>
<dbReference type="CDD" id="cd13530">
    <property type="entry name" value="PBP2_peptides_like"/>
    <property type="match status" value="1"/>
</dbReference>
<reference evidence="3 4" key="1">
    <citation type="submission" date="2019-07" db="EMBL/GenBank/DDBJ databases">
        <title>Whole genome shotgun sequence of Rhodospirillum oryzae NBRC 107573.</title>
        <authorList>
            <person name="Hosoyama A."/>
            <person name="Uohara A."/>
            <person name="Ohji S."/>
            <person name="Ichikawa N."/>
        </authorList>
    </citation>
    <scope>NUCLEOTIDE SEQUENCE [LARGE SCALE GENOMIC DNA]</scope>
    <source>
        <strain evidence="3 4">NBRC 107573</strain>
    </source>
</reference>
<keyword evidence="4" id="KW-1185">Reference proteome</keyword>
<evidence type="ECO:0000256" key="1">
    <source>
        <dbReference type="ARBA" id="ARBA00022729"/>
    </source>
</evidence>
<feature type="domain" description="Solute-binding protein family 3/N-terminal" evidence="2">
    <location>
        <begin position="38"/>
        <end position="262"/>
    </location>
</feature>
<name>A0A512H6E6_9PROT</name>
<dbReference type="AlphaFoldDB" id="A0A512H6E6"/>
<comment type="caution">
    <text evidence="3">The sequence shown here is derived from an EMBL/GenBank/DDBJ whole genome shotgun (WGS) entry which is preliminary data.</text>
</comment>
<sequence>MRHAGFAIGLGMMVALGAMSGAREARADLLDDIQARGAVRVCIWPDYYSITYRDPRTGVLAGMDIDMARALGQDLGVRVRFVDGSFSTLAESLAQRRCDIAMHAVGVLPSRAAFMDFSEPTLVSGIYAVASRHHPGVRAWEDIDHVGIVVVVQRGTYMEPVMRERLKIATLDVVDGFREREQEVQSGRADVFMTDYPYGRRMADLTDWAVLIAPPQPVAPTPYAYAVPLGEARWLDRVNAFVRQVKADGRLREAARAHGLESILAP</sequence>
<dbReference type="SMART" id="SM00062">
    <property type="entry name" value="PBPb"/>
    <property type="match status" value="1"/>
</dbReference>
<dbReference type="Pfam" id="PF00497">
    <property type="entry name" value="SBP_bac_3"/>
    <property type="match status" value="1"/>
</dbReference>